<dbReference type="CDD" id="cd00761">
    <property type="entry name" value="Glyco_tranf_GTA_type"/>
    <property type="match status" value="1"/>
</dbReference>
<protein>
    <submittedName>
        <fullName evidence="2">Glycosyltransferase family 2 protein</fullName>
    </submittedName>
</protein>
<evidence type="ECO:0000313" key="2">
    <source>
        <dbReference type="EMBL" id="MBV7268079.1"/>
    </source>
</evidence>
<dbReference type="RefSeq" id="WP_218544627.1">
    <property type="nucleotide sequence ID" value="NZ_JAGSPD010000002.1"/>
</dbReference>
<dbReference type="EMBL" id="JAGSPD010000002">
    <property type="protein sequence ID" value="MBV7268079.1"/>
    <property type="molecule type" value="Genomic_DNA"/>
</dbReference>
<accession>A0A9X1F6D2</accession>
<dbReference type="PANTHER" id="PTHR22916">
    <property type="entry name" value="GLYCOSYLTRANSFERASE"/>
    <property type="match status" value="1"/>
</dbReference>
<comment type="caution">
    <text evidence="2">The sequence shown here is derived from an EMBL/GenBank/DDBJ whole genome shotgun (WGS) entry which is preliminary data.</text>
</comment>
<dbReference type="Proteomes" id="UP001138894">
    <property type="component" value="Unassembled WGS sequence"/>
</dbReference>
<feature type="domain" description="Glycosyltransferase 2-like" evidence="1">
    <location>
        <begin position="7"/>
        <end position="172"/>
    </location>
</feature>
<gene>
    <name evidence="2" type="ORF">KCG49_02595</name>
</gene>
<dbReference type="Pfam" id="PF00535">
    <property type="entry name" value="Glycos_transf_2"/>
    <property type="match status" value="1"/>
</dbReference>
<dbReference type="InterPro" id="IPR001173">
    <property type="entry name" value="Glyco_trans_2-like"/>
</dbReference>
<sequence>MSQALVSILIPFKNTETFISKCITSIIDQSYTNWEAIFIDDNSEDLSYSIVENFSGKDNRIKLFKNKGSDIIPALQTAYSKSKGTYITRMDSDDIMTSNRLEVMMDSLLKHGKNHLAIGQVKYFRADGVSDGYARYETWINKLTKTGSNYSEIYKECVIPSPCWMLHRNDFEACEGFNPNRYPEDYDLAFRFYKAGYTCIPCDKVLLHWRDYSTRTSRTHEHYAINYFLDIKVHYFLELDHDSNRPLTIWGAGNKGKTVAKLLIEKGIPFHWICDNKKKIGKYIYGKKLFNFNYLAKLNRPQSIVTVANADAQKDIRLYFEQQKMLSMQDYFFFC</sequence>
<proteinExistence type="predicted"/>
<evidence type="ECO:0000259" key="1">
    <source>
        <dbReference type="Pfam" id="PF00535"/>
    </source>
</evidence>
<dbReference type="AlphaFoldDB" id="A0A9X1F6D2"/>
<dbReference type="GO" id="GO:0016758">
    <property type="term" value="F:hexosyltransferase activity"/>
    <property type="evidence" value="ECO:0007669"/>
    <property type="project" value="UniProtKB-ARBA"/>
</dbReference>
<organism evidence="2 3">
    <name type="scientific">Winogradskyella luteola</name>
    <dbReference type="NCBI Taxonomy" id="2828330"/>
    <lineage>
        <taxon>Bacteria</taxon>
        <taxon>Pseudomonadati</taxon>
        <taxon>Bacteroidota</taxon>
        <taxon>Flavobacteriia</taxon>
        <taxon>Flavobacteriales</taxon>
        <taxon>Flavobacteriaceae</taxon>
        <taxon>Winogradskyella</taxon>
    </lineage>
</organism>
<reference evidence="2" key="1">
    <citation type="submission" date="2021-04" db="EMBL/GenBank/DDBJ databases">
        <authorList>
            <person name="Pira H."/>
            <person name="Risdian C."/>
            <person name="Wink J."/>
        </authorList>
    </citation>
    <scope>NUCLEOTIDE SEQUENCE</scope>
    <source>
        <strain evidence="2">WHY3</strain>
    </source>
</reference>
<name>A0A9X1F6D2_9FLAO</name>
<keyword evidence="3" id="KW-1185">Reference proteome</keyword>
<dbReference type="PANTHER" id="PTHR22916:SF3">
    <property type="entry name" value="UDP-GLCNAC:BETAGAL BETA-1,3-N-ACETYLGLUCOSAMINYLTRANSFERASE-LIKE PROTEIN 1"/>
    <property type="match status" value="1"/>
</dbReference>
<evidence type="ECO:0000313" key="3">
    <source>
        <dbReference type="Proteomes" id="UP001138894"/>
    </source>
</evidence>